<feature type="domain" description="G-protein coupled receptors family 2 profile 2" evidence="17">
    <location>
        <begin position="749"/>
        <end position="927"/>
    </location>
</feature>
<dbReference type="InterPro" id="IPR017981">
    <property type="entry name" value="GPCR_2-like_7TM"/>
</dbReference>
<dbReference type="PANTHER" id="PTHR45930:SF4">
    <property type="entry name" value="ADHESION G PROTEIN-COUPLED RECEPTOR A3"/>
    <property type="match status" value="1"/>
</dbReference>
<feature type="transmembrane region" description="Helical" evidence="14">
    <location>
        <begin position="1046"/>
        <end position="1067"/>
    </location>
</feature>
<dbReference type="PROSITE" id="PS50835">
    <property type="entry name" value="IG_LIKE"/>
    <property type="match status" value="1"/>
</dbReference>
<evidence type="ECO:0000256" key="13">
    <source>
        <dbReference type="SAM" id="MobiDB-lite"/>
    </source>
</evidence>
<dbReference type="GO" id="GO:0007166">
    <property type="term" value="P:cell surface receptor signaling pathway"/>
    <property type="evidence" value="ECO:0007669"/>
    <property type="project" value="InterPro"/>
</dbReference>
<feature type="transmembrane region" description="Helical" evidence="14">
    <location>
        <begin position="786"/>
        <end position="808"/>
    </location>
</feature>
<dbReference type="InterPro" id="IPR000832">
    <property type="entry name" value="GPCR_2_secretin-like"/>
</dbReference>
<evidence type="ECO:0000259" key="18">
    <source>
        <dbReference type="PROSITE" id="PS50835"/>
    </source>
</evidence>
<keyword evidence="10" id="KW-1015">Disulfide bond</keyword>
<dbReference type="InterPro" id="IPR001879">
    <property type="entry name" value="GPCR_2_extracellular_dom"/>
</dbReference>
<dbReference type="SMART" id="SM00408">
    <property type="entry name" value="IGc2"/>
    <property type="match status" value="1"/>
</dbReference>
<gene>
    <name evidence="19" type="primary">Gpr125</name>
</gene>
<evidence type="ECO:0000313" key="19">
    <source>
        <dbReference type="EMBL" id="CAB3250649.1"/>
    </source>
</evidence>
<name>A0A6F9DDB2_9ASCI</name>
<dbReference type="InterPro" id="IPR051963">
    <property type="entry name" value="Adhesion_GPCR_A"/>
</dbReference>
<keyword evidence="4 14" id="KW-0812">Transmembrane</keyword>
<evidence type="ECO:0000256" key="14">
    <source>
        <dbReference type="SAM" id="Phobius"/>
    </source>
</evidence>
<feature type="chain" id="PRO_5026270338" evidence="15">
    <location>
        <begin position="23"/>
        <end position="1544"/>
    </location>
</feature>
<feature type="domain" description="Ig-like" evidence="18">
    <location>
        <begin position="235"/>
        <end position="322"/>
    </location>
</feature>
<dbReference type="PROSITE" id="PS50261">
    <property type="entry name" value="G_PROTEIN_RECEP_F2_4"/>
    <property type="match status" value="1"/>
</dbReference>
<evidence type="ECO:0000256" key="5">
    <source>
        <dbReference type="ARBA" id="ARBA00022729"/>
    </source>
</evidence>
<dbReference type="SUPFAM" id="SSF52058">
    <property type="entry name" value="L domain-like"/>
    <property type="match status" value="1"/>
</dbReference>
<feature type="transmembrane region" description="Helical" evidence="14">
    <location>
        <begin position="820"/>
        <end position="840"/>
    </location>
</feature>
<evidence type="ECO:0000256" key="3">
    <source>
        <dbReference type="ARBA" id="ARBA00022614"/>
    </source>
</evidence>
<feature type="transmembrane region" description="Helical" evidence="14">
    <location>
        <begin position="988"/>
        <end position="1009"/>
    </location>
</feature>
<dbReference type="PANTHER" id="PTHR45930">
    <property type="entry name" value="G-PROTEIN COUPLED RECEPTOR 124-LIKE PROTEIN"/>
    <property type="match status" value="1"/>
</dbReference>
<evidence type="ECO:0000259" key="17">
    <source>
        <dbReference type="PROSITE" id="PS50261"/>
    </source>
</evidence>
<feature type="region of interest" description="Disordered" evidence="13">
    <location>
        <begin position="1426"/>
        <end position="1453"/>
    </location>
</feature>
<dbReference type="Gene3D" id="1.20.1070.10">
    <property type="entry name" value="Rhodopsin 7-helix transmembrane proteins"/>
    <property type="match status" value="1"/>
</dbReference>
<dbReference type="SUPFAM" id="SSF48726">
    <property type="entry name" value="Immunoglobulin"/>
    <property type="match status" value="1"/>
</dbReference>
<evidence type="ECO:0000256" key="9">
    <source>
        <dbReference type="ARBA" id="ARBA00023136"/>
    </source>
</evidence>
<dbReference type="InterPro" id="IPR036445">
    <property type="entry name" value="GPCR_2_extracell_dom_sf"/>
</dbReference>
<feature type="transmembrane region" description="Helical" evidence="14">
    <location>
        <begin position="861"/>
        <end position="883"/>
    </location>
</feature>
<keyword evidence="9 14" id="KW-0472">Membrane</keyword>
<dbReference type="InterPro" id="IPR007110">
    <property type="entry name" value="Ig-like_dom"/>
</dbReference>
<dbReference type="EMBL" id="LR785565">
    <property type="protein sequence ID" value="CAB3250649.1"/>
    <property type="molecule type" value="mRNA"/>
</dbReference>
<evidence type="ECO:0000256" key="4">
    <source>
        <dbReference type="ARBA" id="ARBA00022692"/>
    </source>
</evidence>
<dbReference type="GO" id="GO:0005886">
    <property type="term" value="C:plasma membrane"/>
    <property type="evidence" value="ECO:0007669"/>
    <property type="project" value="TreeGrafter"/>
</dbReference>
<dbReference type="GO" id="GO:0004930">
    <property type="term" value="F:G protein-coupled receptor activity"/>
    <property type="evidence" value="ECO:0007669"/>
    <property type="project" value="UniProtKB-KW"/>
</dbReference>
<dbReference type="InterPro" id="IPR013783">
    <property type="entry name" value="Ig-like_fold"/>
</dbReference>
<dbReference type="SMART" id="SM00409">
    <property type="entry name" value="IG"/>
    <property type="match status" value="1"/>
</dbReference>
<evidence type="ECO:0000256" key="15">
    <source>
        <dbReference type="SAM" id="SignalP"/>
    </source>
</evidence>
<keyword evidence="6" id="KW-0677">Repeat</keyword>
<keyword evidence="12" id="KW-0807">Transducer</keyword>
<feature type="signal peptide" evidence="15">
    <location>
        <begin position="1"/>
        <end position="22"/>
    </location>
</feature>
<evidence type="ECO:0000259" key="16">
    <source>
        <dbReference type="PROSITE" id="PS50227"/>
    </source>
</evidence>
<comment type="subcellular location">
    <subcellularLocation>
        <location evidence="1">Membrane</location>
        <topology evidence="1">Multi-pass membrane protein</topology>
    </subcellularLocation>
</comment>
<evidence type="ECO:0000256" key="2">
    <source>
        <dbReference type="ARBA" id="ARBA00007343"/>
    </source>
</evidence>
<dbReference type="Gene3D" id="2.60.40.10">
    <property type="entry name" value="Immunoglobulins"/>
    <property type="match status" value="1"/>
</dbReference>
<keyword evidence="11 19" id="KW-0675">Receptor</keyword>
<dbReference type="Pfam" id="PF02793">
    <property type="entry name" value="HRM"/>
    <property type="match status" value="1"/>
</dbReference>
<keyword evidence="5 15" id="KW-0732">Signal</keyword>
<dbReference type="InterPro" id="IPR003599">
    <property type="entry name" value="Ig_sub"/>
</dbReference>
<evidence type="ECO:0000256" key="6">
    <source>
        <dbReference type="ARBA" id="ARBA00022737"/>
    </source>
</evidence>
<evidence type="ECO:0000256" key="10">
    <source>
        <dbReference type="ARBA" id="ARBA00023157"/>
    </source>
</evidence>
<feature type="region of interest" description="Disordered" evidence="13">
    <location>
        <begin position="1094"/>
        <end position="1119"/>
    </location>
</feature>
<feature type="region of interest" description="Disordered" evidence="13">
    <location>
        <begin position="1342"/>
        <end position="1361"/>
    </location>
</feature>
<proteinExistence type="evidence at transcript level"/>
<dbReference type="Gene3D" id="3.80.10.10">
    <property type="entry name" value="Ribonuclease Inhibitor"/>
    <property type="match status" value="1"/>
</dbReference>
<keyword evidence="8" id="KW-0297">G-protein coupled receptor</keyword>
<dbReference type="PROSITE" id="PS50227">
    <property type="entry name" value="G_PROTEIN_RECEP_F2_3"/>
    <property type="match status" value="1"/>
</dbReference>
<dbReference type="Pfam" id="PF13855">
    <property type="entry name" value="LRR_8"/>
    <property type="match status" value="1"/>
</dbReference>
<evidence type="ECO:0000256" key="7">
    <source>
        <dbReference type="ARBA" id="ARBA00022989"/>
    </source>
</evidence>
<evidence type="ECO:0000256" key="8">
    <source>
        <dbReference type="ARBA" id="ARBA00023040"/>
    </source>
</evidence>
<feature type="transmembrane region" description="Helical" evidence="14">
    <location>
        <begin position="903"/>
        <end position="925"/>
    </location>
</feature>
<feature type="compositionally biased region" description="Polar residues" evidence="13">
    <location>
        <begin position="1094"/>
        <end position="1117"/>
    </location>
</feature>
<dbReference type="InterPro" id="IPR032675">
    <property type="entry name" value="LRR_dom_sf"/>
</dbReference>
<evidence type="ECO:0000256" key="1">
    <source>
        <dbReference type="ARBA" id="ARBA00004141"/>
    </source>
</evidence>
<accession>A0A6F9DDB2</accession>
<organism evidence="19">
    <name type="scientific">Phallusia mammillata</name>
    <dbReference type="NCBI Taxonomy" id="59560"/>
    <lineage>
        <taxon>Eukaryota</taxon>
        <taxon>Metazoa</taxon>
        <taxon>Chordata</taxon>
        <taxon>Tunicata</taxon>
        <taxon>Ascidiacea</taxon>
        <taxon>Phlebobranchia</taxon>
        <taxon>Ascidiidae</taxon>
        <taxon>Phallusia</taxon>
    </lineage>
</organism>
<reference evidence="19" key="1">
    <citation type="submission" date="2020-04" db="EMBL/GenBank/DDBJ databases">
        <authorList>
            <person name="Neveu A P."/>
        </authorList>
    </citation>
    <scope>NUCLEOTIDE SEQUENCE</scope>
    <source>
        <tissue evidence="19">Whole embryo</tissue>
    </source>
</reference>
<protein>
    <submittedName>
        <fullName evidence="19">Probable G-protein coupled receptor 125</fullName>
    </submittedName>
</protein>
<sequence>MSSLYCALHLLLVINCLWRSSAECLGTFDSQCNCRLDQIELLQKNGRIVTCTNLKNIQDDFPIDSYPIDIVSLELSSCRITNVSQILSSTGPSSVQKILQLILADNEITFIQPSTFSRFDKLQILNLSHNNIAVLYAEMFEGLSDLKYLYLDYNSFSTIPGDAFSRLPLISLLDLRSDCLICNCLMQDFVKWFQTTKKRKKIVVKGECVLPIKGKYLTRLKPEALQTCGLLETLPYFEIYPSNKQIMFEGDSLHLECEGTNLPTSKITWNHKNSSVNPNVLSALTDAIYQPKVSSTLQLDNINKSYSGTWSCTVSSNYSYVSQNLDMVVIKQEAKYCQKVNITNDLGQFVWPETISGITAYLSCAQPLPSKDPGVSHKASRTCMSSGQWTEADYSQCELVDDFARLANKVVKKHITEDNALEECNLVTQLLSDVKLTEIVSLKLLEQLMHTCQATIPSRYLTELATIIVELASKACTSPFSIIMDNHSSLIFFKIQKNLQDVVQHLFDKSLSFTETSSNVAVFGRSINSTNSCLLCNMPPKKGLQTKLECELKQKTINKSQYAVIKLFPPEKFGEMKKVSVVNYRNGNIFQSANTKTVTLQYYKKYLQKLKKLSDDSSNQNIPEIQDSKTGLFQAATEKSHVIISNVLSLTINNHTEGNLSRPAQYVFETTEKVLAANMRYGYYIALWSGNRWQPTKGFCRFNQTRLSTQAPRNLTVAECTIFGTLAIIKNVEHGDAVPSIETNYKPMLHLTAIVGGGFLSFSLLLIFFTYFSFPRIRISRDARHMLLNQCIHFFIAIVAFLSGIWRVNSKIACYTTGILLHYSSLSILLWITISSRNICKEMLMMQNPPSLEPKPTRPMLRFYLIGCGIPVIICGITAAAKIQNYNGDGGKYCWLSWETSLYAFYGPAALIAIYCIIVLLRILATLNCTSNNQFKGKGAKNYGTDTNDESRSPIHGVNGDSYNHVSYATKDIDNEQSYRTRLRGVSLSLVFFIATWTAAAMSVAAPHIQGSTTIVQYSPFQNTANTELEYYSNVDPEPVPSSVDLSLVFSCIFSIFAIATAIFLLVQQMLSRKDVRTMWKSICTTQCKSTKSSEGGLSLDSNPDTNMKNMNRRQQGTTATTITDPATIETVLNTASLSGDLSAAHHTCTSHHSSHAPRSSVHSTNRHYGSSYIMYSSGTVHNKFTQKELKHNNTGKVAQSSVTSSQHYPVNNLYLVQDTTEHLPEFPNYHYEHHYCREGYMKNQTKPIKLTNLQQHYDNLTDHSLEEGQNMHTIPVIMQQPQRKLDNGALYNRYQKMRKALDAKKRKPPRLTVLREHAQDSLSDDVQLLTKRVQNGERTSLLGLNGHKSTNAKPKVPLNFDSQGKEKTTSLFESNGSVDSDQNVQLYLGDDTRTSIKTDLKNSTKDCVANPNLIAYYKKNVPDKNEWKNFPSSSKDQVPQRKKSERGKTSENQANISTFKHSAENKTCPGHKSHGYLTATDILGLMHVPPKLERVSHGEDLYPLDIEFNTSHQSEEDLLSLGSSHSPFLDDHTYASLRNETSV</sequence>
<keyword evidence="7 14" id="KW-1133">Transmembrane helix</keyword>
<feature type="domain" description="G-protein coupled receptors family 2 profile 1" evidence="16">
    <location>
        <begin position="311"/>
        <end position="401"/>
    </location>
</feature>
<dbReference type="InterPro" id="IPR003591">
    <property type="entry name" value="Leu-rich_rpt_typical-subtyp"/>
</dbReference>
<dbReference type="InterPro" id="IPR001611">
    <property type="entry name" value="Leu-rich_rpt"/>
</dbReference>
<dbReference type="SMART" id="SM00369">
    <property type="entry name" value="LRR_TYP"/>
    <property type="match status" value="3"/>
</dbReference>
<dbReference type="Pfam" id="PF00002">
    <property type="entry name" value="7tm_2"/>
    <property type="match status" value="1"/>
</dbReference>
<feature type="transmembrane region" description="Helical" evidence="14">
    <location>
        <begin position="748"/>
        <end position="774"/>
    </location>
</feature>
<comment type="similarity">
    <text evidence="2">Belongs to the G-protein coupled receptor 2 family. Adhesion G-protein coupled receptor (ADGR) subfamily.</text>
</comment>
<dbReference type="InterPro" id="IPR036179">
    <property type="entry name" value="Ig-like_dom_sf"/>
</dbReference>
<dbReference type="Gene3D" id="4.10.1240.10">
    <property type="entry name" value="GPCR, family 2, extracellular hormone receptor domain"/>
    <property type="match status" value="1"/>
</dbReference>
<evidence type="ECO:0000256" key="12">
    <source>
        <dbReference type="ARBA" id="ARBA00023224"/>
    </source>
</evidence>
<keyword evidence="3" id="KW-0433">Leucine-rich repeat</keyword>
<dbReference type="PROSITE" id="PS51450">
    <property type="entry name" value="LRR"/>
    <property type="match status" value="2"/>
</dbReference>
<dbReference type="InterPro" id="IPR003598">
    <property type="entry name" value="Ig_sub2"/>
</dbReference>
<evidence type="ECO:0000256" key="11">
    <source>
        <dbReference type="ARBA" id="ARBA00023170"/>
    </source>
</evidence>
<dbReference type="Pfam" id="PF13927">
    <property type="entry name" value="Ig_3"/>
    <property type="match status" value="1"/>
</dbReference>
<dbReference type="SUPFAM" id="SSF111418">
    <property type="entry name" value="Hormone receptor domain"/>
    <property type="match status" value="1"/>
</dbReference>